<protein>
    <submittedName>
        <fullName evidence="2">Dihydrofolate reductase family protein</fullName>
    </submittedName>
</protein>
<dbReference type="GO" id="GO:0008703">
    <property type="term" value="F:5-amino-6-(5-phosphoribosylamino)uracil reductase activity"/>
    <property type="evidence" value="ECO:0007669"/>
    <property type="project" value="InterPro"/>
</dbReference>
<name>A0AAV3US49_9EURY</name>
<dbReference type="Proteomes" id="UP001501729">
    <property type="component" value="Unassembled WGS sequence"/>
</dbReference>
<accession>A0AAV3US49</accession>
<feature type="domain" description="Bacterial bifunctional deaminase-reductase C-terminal" evidence="1">
    <location>
        <begin position="4"/>
        <end position="176"/>
    </location>
</feature>
<evidence type="ECO:0000259" key="1">
    <source>
        <dbReference type="Pfam" id="PF01872"/>
    </source>
</evidence>
<comment type="caution">
    <text evidence="2">The sequence shown here is derived from an EMBL/GenBank/DDBJ whole genome shotgun (WGS) entry which is preliminary data.</text>
</comment>
<dbReference type="GO" id="GO:0009231">
    <property type="term" value="P:riboflavin biosynthetic process"/>
    <property type="evidence" value="ECO:0007669"/>
    <property type="project" value="InterPro"/>
</dbReference>
<dbReference type="PANTHER" id="PTHR38011">
    <property type="entry name" value="DIHYDROFOLATE REDUCTASE FAMILY PROTEIN (AFU_ORTHOLOGUE AFUA_8G06820)"/>
    <property type="match status" value="1"/>
</dbReference>
<sequence length="184" mass="20608">MANLIYAINSSLDGYIADENGNFDWTNPSEDAHAFFNDLQRSVGTFLSGRRMYETMRVWDSFLLDDLSEVQREFAEAWRDTDKVVYSSTLDAVSEPRTRLERTFDPEVVQTMKDKADRDLQIGGAGLAAEAIQAGLVDRYVLRLVPTIVGGGTRALPDTARVDLALNTTRRFDDGSVLVDYSLQ</sequence>
<evidence type="ECO:0000313" key="3">
    <source>
        <dbReference type="Proteomes" id="UP001501729"/>
    </source>
</evidence>
<dbReference type="InterPro" id="IPR002734">
    <property type="entry name" value="RibDG_C"/>
</dbReference>
<dbReference type="InterPro" id="IPR050765">
    <property type="entry name" value="Riboflavin_Biosynth_HTPR"/>
</dbReference>
<dbReference type="Pfam" id="PF01872">
    <property type="entry name" value="RibD_C"/>
    <property type="match status" value="1"/>
</dbReference>
<evidence type="ECO:0000313" key="2">
    <source>
        <dbReference type="EMBL" id="GAA5066010.1"/>
    </source>
</evidence>
<dbReference type="InterPro" id="IPR024072">
    <property type="entry name" value="DHFR-like_dom_sf"/>
</dbReference>
<dbReference type="PANTHER" id="PTHR38011:SF11">
    <property type="entry name" value="2,5-DIAMINO-6-RIBOSYLAMINO-4(3H)-PYRIMIDINONE 5'-PHOSPHATE REDUCTASE"/>
    <property type="match status" value="1"/>
</dbReference>
<dbReference type="GeneID" id="68617361"/>
<dbReference type="AlphaFoldDB" id="A0AAV3US49"/>
<reference evidence="2 3" key="1">
    <citation type="journal article" date="2019" name="Int. J. Syst. Evol. Microbiol.">
        <title>The Global Catalogue of Microorganisms (GCM) 10K type strain sequencing project: providing services to taxonomists for standard genome sequencing and annotation.</title>
        <authorList>
            <consortium name="The Broad Institute Genomics Platform"/>
            <consortium name="The Broad Institute Genome Sequencing Center for Infectious Disease"/>
            <person name="Wu L."/>
            <person name="Ma J."/>
        </authorList>
    </citation>
    <scope>NUCLEOTIDE SEQUENCE [LARGE SCALE GENOMIC DNA]</scope>
    <source>
        <strain evidence="2 3">JCM 17504</strain>
    </source>
</reference>
<dbReference type="EMBL" id="BAABKX010000030">
    <property type="protein sequence ID" value="GAA5066010.1"/>
    <property type="molecule type" value="Genomic_DNA"/>
</dbReference>
<dbReference type="RefSeq" id="WP_227779201.1">
    <property type="nucleotide sequence ID" value="NZ_BAABKX010000030.1"/>
</dbReference>
<dbReference type="SUPFAM" id="SSF53597">
    <property type="entry name" value="Dihydrofolate reductase-like"/>
    <property type="match status" value="1"/>
</dbReference>
<proteinExistence type="predicted"/>
<keyword evidence="3" id="KW-1185">Reference proteome</keyword>
<gene>
    <name evidence="2" type="ORF">GCM10025751_57510</name>
</gene>
<dbReference type="Gene3D" id="3.40.430.10">
    <property type="entry name" value="Dihydrofolate Reductase, subunit A"/>
    <property type="match status" value="1"/>
</dbReference>
<organism evidence="2 3">
    <name type="scientific">Haladaptatus pallidirubidus</name>
    <dbReference type="NCBI Taxonomy" id="1008152"/>
    <lineage>
        <taxon>Archaea</taxon>
        <taxon>Methanobacteriati</taxon>
        <taxon>Methanobacteriota</taxon>
        <taxon>Stenosarchaea group</taxon>
        <taxon>Halobacteria</taxon>
        <taxon>Halobacteriales</taxon>
        <taxon>Haladaptataceae</taxon>
        <taxon>Haladaptatus</taxon>
    </lineage>
</organism>